<dbReference type="AlphaFoldDB" id="A0A9N7YSH2"/>
<keyword evidence="3 15" id="KW-0812">Transmembrane</keyword>
<dbReference type="InterPro" id="IPR001611">
    <property type="entry name" value="Leu-rich_rpt"/>
</dbReference>
<dbReference type="Pfam" id="PF13855">
    <property type="entry name" value="LRR_8"/>
    <property type="match status" value="2"/>
</dbReference>
<organism evidence="18 19">
    <name type="scientific">Pleuronectes platessa</name>
    <name type="common">European plaice</name>
    <dbReference type="NCBI Taxonomy" id="8262"/>
    <lineage>
        <taxon>Eukaryota</taxon>
        <taxon>Metazoa</taxon>
        <taxon>Chordata</taxon>
        <taxon>Craniata</taxon>
        <taxon>Vertebrata</taxon>
        <taxon>Euteleostomi</taxon>
        <taxon>Actinopterygii</taxon>
        <taxon>Neopterygii</taxon>
        <taxon>Teleostei</taxon>
        <taxon>Neoteleostei</taxon>
        <taxon>Acanthomorphata</taxon>
        <taxon>Carangaria</taxon>
        <taxon>Pleuronectiformes</taxon>
        <taxon>Pleuronectoidei</taxon>
        <taxon>Pleuronectidae</taxon>
        <taxon>Pleuronectes</taxon>
    </lineage>
</organism>
<keyword evidence="2" id="KW-0433">Leucine-rich repeat</keyword>
<feature type="compositionally biased region" description="Gly residues" evidence="14">
    <location>
        <begin position="598"/>
        <end position="607"/>
    </location>
</feature>
<dbReference type="InterPro" id="IPR000483">
    <property type="entry name" value="Cys-rich_flank_reg_C"/>
</dbReference>
<dbReference type="InterPro" id="IPR003961">
    <property type="entry name" value="FN3_dom"/>
</dbReference>
<keyword evidence="19" id="KW-1185">Reference proteome</keyword>
<feature type="compositionally biased region" description="Low complexity" evidence="14">
    <location>
        <begin position="1093"/>
        <end position="1106"/>
    </location>
</feature>
<dbReference type="InterPro" id="IPR013098">
    <property type="entry name" value="Ig_I-set"/>
</dbReference>
<dbReference type="PANTHER" id="PTHR45842">
    <property type="entry name" value="SYNAPTIC ADHESION-LIKE MOLECULE SALM"/>
    <property type="match status" value="1"/>
</dbReference>
<evidence type="ECO:0000256" key="14">
    <source>
        <dbReference type="SAM" id="MobiDB-lite"/>
    </source>
</evidence>
<dbReference type="FunFam" id="3.80.10.10:FF:000019">
    <property type="entry name" value="leucine-rich repeat and fibronectin type III domain-containing protein 1"/>
    <property type="match status" value="1"/>
</dbReference>
<dbReference type="InterPro" id="IPR003598">
    <property type="entry name" value="Ig_sub2"/>
</dbReference>
<evidence type="ECO:0000256" key="1">
    <source>
        <dbReference type="ARBA" id="ARBA00004479"/>
    </source>
</evidence>
<feature type="region of interest" description="Disordered" evidence="14">
    <location>
        <begin position="913"/>
        <end position="953"/>
    </location>
</feature>
<reference evidence="18" key="1">
    <citation type="submission" date="2020-03" db="EMBL/GenBank/DDBJ databases">
        <authorList>
            <person name="Weist P."/>
        </authorList>
    </citation>
    <scope>NUCLEOTIDE SEQUENCE</scope>
</reference>
<evidence type="ECO:0000256" key="13">
    <source>
        <dbReference type="ARBA" id="ARBA00038433"/>
    </source>
</evidence>
<evidence type="ECO:0000256" key="9">
    <source>
        <dbReference type="ARBA" id="ARBA00023157"/>
    </source>
</evidence>
<feature type="region of interest" description="Disordered" evidence="14">
    <location>
        <begin position="1093"/>
        <end position="1133"/>
    </location>
</feature>
<evidence type="ECO:0000313" key="18">
    <source>
        <dbReference type="EMBL" id="CAB1435888.1"/>
    </source>
</evidence>
<keyword evidence="4" id="KW-0732">Signal</keyword>
<dbReference type="PROSITE" id="PS50853">
    <property type="entry name" value="FN3"/>
    <property type="match status" value="1"/>
</dbReference>
<comment type="subcellular location">
    <subcellularLocation>
        <location evidence="1">Membrane</location>
        <topology evidence="1">Single-pass type I membrane protein</topology>
    </subcellularLocation>
    <subcellularLocation>
        <location evidence="12">Synapse</location>
    </subcellularLocation>
</comment>
<feature type="domain" description="Ig-like" evidence="16">
    <location>
        <begin position="474"/>
        <end position="560"/>
    </location>
</feature>
<dbReference type="SMART" id="SM00408">
    <property type="entry name" value="IGc2"/>
    <property type="match status" value="1"/>
</dbReference>
<evidence type="ECO:0000256" key="6">
    <source>
        <dbReference type="ARBA" id="ARBA00022989"/>
    </source>
</evidence>
<dbReference type="PROSITE" id="PS51450">
    <property type="entry name" value="LRR"/>
    <property type="match status" value="1"/>
</dbReference>
<feature type="region of interest" description="Disordered" evidence="14">
    <location>
        <begin position="1"/>
        <end position="40"/>
    </location>
</feature>
<dbReference type="Pfam" id="PF07679">
    <property type="entry name" value="I-set"/>
    <property type="match status" value="1"/>
</dbReference>
<evidence type="ECO:0000256" key="2">
    <source>
        <dbReference type="ARBA" id="ARBA00022614"/>
    </source>
</evidence>
<feature type="compositionally biased region" description="Basic and acidic residues" evidence="14">
    <location>
        <begin position="1110"/>
        <end position="1126"/>
    </location>
</feature>
<dbReference type="InterPro" id="IPR007110">
    <property type="entry name" value="Ig-like_dom"/>
</dbReference>
<comment type="caution">
    <text evidence="18">The sequence shown here is derived from an EMBL/GenBank/DDBJ whole genome shotgun (WGS) entry which is preliminary data.</text>
</comment>
<dbReference type="InterPro" id="IPR013783">
    <property type="entry name" value="Ig-like_fold"/>
</dbReference>
<dbReference type="SUPFAM" id="SSF48726">
    <property type="entry name" value="Immunoglobulin"/>
    <property type="match status" value="1"/>
</dbReference>
<dbReference type="PROSITE" id="PS50835">
    <property type="entry name" value="IG_LIKE"/>
    <property type="match status" value="1"/>
</dbReference>
<accession>A0A9N7YSH2</accession>
<evidence type="ECO:0000256" key="4">
    <source>
        <dbReference type="ARBA" id="ARBA00022729"/>
    </source>
</evidence>
<feature type="compositionally biased region" description="Low complexity" evidence="14">
    <location>
        <begin position="567"/>
        <end position="583"/>
    </location>
</feature>
<dbReference type="GO" id="GO:0016020">
    <property type="term" value="C:membrane"/>
    <property type="evidence" value="ECO:0007669"/>
    <property type="project" value="UniProtKB-SubCell"/>
</dbReference>
<dbReference type="SMART" id="SM00369">
    <property type="entry name" value="LRR_TYP"/>
    <property type="match status" value="6"/>
</dbReference>
<evidence type="ECO:0008006" key="20">
    <source>
        <dbReference type="Google" id="ProtNLM"/>
    </source>
</evidence>
<dbReference type="PANTHER" id="PTHR45842:SF3">
    <property type="entry name" value="LEUCINE-RICH REPEAT AND FIBRONECTIN TYPE-III DOMAIN-CONTAINING PROTEIN 4"/>
    <property type="match status" value="1"/>
</dbReference>
<gene>
    <name evidence="18" type="ORF">PLEPLA_LOCUS23924</name>
</gene>
<keyword evidence="6 15" id="KW-1133">Transmembrane helix</keyword>
<keyword evidence="5" id="KW-0677">Repeat</keyword>
<feature type="region of interest" description="Disordered" evidence="14">
    <location>
        <begin position="106"/>
        <end position="128"/>
    </location>
</feature>
<dbReference type="CDD" id="cd00063">
    <property type="entry name" value="FN3"/>
    <property type="match status" value="1"/>
</dbReference>
<dbReference type="InterPro" id="IPR003591">
    <property type="entry name" value="Leu-rich_rpt_typical-subtyp"/>
</dbReference>
<evidence type="ECO:0000256" key="7">
    <source>
        <dbReference type="ARBA" id="ARBA00023018"/>
    </source>
</evidence>
<protein>
    <recommendedName>
        <fullName evidence="20">Leucine rich repeat and fibronectin type III domain containing 4</fullName>
    </recommendedName>
</protein>
<dbReference type="SMART" id="SM00082">
    <property type="entry name" value="LRRCT"/>
    <property type="match status" value="1"/>
</dbReference>
<evidence type="ECO:0000256" key="11">
    <source>
        <dbReference type="ARBA" id="ARBA00023319"/>
    </source>
</evidence>
<evidence type="ECO:0000256" key="12">
    <source>
        <dbReference type="ARBA" id="ARBA00034103"/>
    </source>
</evidence>
<evidence type="ECO:0000256" key="8">
    <source>
        <dbReference type="ARBA" id="ARBA00023136"/>
    </source>
</evidence>
<evidence type="ECO:0000259" key="17">
    <source>
        <dbReference type="PROSITE" id="PS50853"/>
    </source>
</evidence>
<dbReference type="SMART" id="SM00409">
    <property type="entry name" value="IG"/>
    <property type="match status" value="1"/>
</dbReference>
<dbReference type="Gene3D" id="3.80.10.10">
    <property type="entry name" value="Ribonuclease Inhibitor"/>
    <property type="match status" value="2"/>
</dbReference>
<dbReference type="InterPro" id="IPR032675">
    <property type="entry name" value="LRR_dom_sf"/>
</dbReference>
<comment type="similarity">
    <text evidence="13">Belongs to the LRFN family.</text>
</comment>
<dbReference type="EMBL" id="CADEAL010001824">
    <property type="protein sequence ID" value="CAB1435888.1"/>
    <property type="molecule type" value="Genomic_DNA"/>
</dbReference>
<keyword evidence="11" id="KW-0393">Immunoglobulin domain</keyword>
<dbReference type="InterPro" id="IPR036179">
    <property type="entry name" value="Ig-like_dom_sf"/>
</dbReference>
<feature type="compositionally biased region" description="Basic and acidic residues" evidence="14">
    <location>
        <begin position="608"/>
        <end position="640"/>
    </location>
</feature>
<dbReference type="GO" id="GO:0045202">
    <property type="term" value="C:synapse"/>
    <property type="evidence" value="ECO:0007669"/>
    <property type="project" value="UniProtKB-SubCell"/>
</dbReference>
<keyword evidence="7" id="KW-0770">Synapse</keyword>
<dbReference type="SUPFAM" id="SSF49265">
    <property type="entry name" value="Fibronectin type III"/>
    <property type="match status" value="1"/>
</dbReference>
<dbReference type="InterPro" id="IPR036116">
    <property type="entry name" value="FN3_sf"/>
</dbReference>
<dbReference type="SUPFAM" id="SSF52058">
    <property type="entry name" value="L domain-like"/>
    <property type="match status" value="1"/>
</dbReference>
<evidence type="ECO:0000313" key="19">
    <source>
        <dbReference type="Proteomes" id="UP001153269"/>
    </source>
</evidence>
<evidence type="ECO:0000256" key="15">
    <source>
        <dbReference type="SAM" id="Phobius"/>
    </source>
</evidence>
<feature type="compositionally biased region" description="Basic and acidic residues" evidence="14">
    <location>
        <begin position="1"/>
        <end position="17"/>
    </location>
</feature>
<feature type="domain" description="Fibronectin type-III" evidence="17">
    <location>
        <begin position="645"/>
        <end position="746"/>
    </location>
</feature>
<evidence type="ECO:0000259" key="16">
    <source>
        <dbReference type="PROSITE" id="PS50835"/>
    </source>
</evidence>
<dbReference type="InterPro" id="IPR003599">
    <property type="entry name" value="Ig_sub"/>
</dbReference>
<sequence>MERGRKHKEEHCSEGARRARKQRIRGRGGEGAKCSAARGGRRCGLTWHEQEDVEAIAERKEKPNPLPVSHRQRKASAYGGRYGDTNLSLGLWIARRSTMPVPPPLNPCRQKHLPHSHTHPEQRAEPSTSPSLLPPFILSLSLLLPLLVSSLPSSSRLVHCACPRATKRTILGAVPFPAFHLLTLVTCCLLPSLIGAGETWGVVSACPFHCVCRNLSESLSTLCADKGLLFVPPHVDRRTVELRLADNFITEVGETDFVNMSGLVDLTLSRNTIHLIRPMAFADLESLRSLHLDGNRLTILGPRDLAGLDNLQHLIINNNQLIKVAVQAFDDFLLTLEDLDMSYNNLPRVPWESIQNMASLHTLNLDHNLIDHIAEGVFGELYKLARLDMTSNRLRTLPPDPFFARSQTGAISPTPYNAVMSLNFGGNPLHCNCELLWLRRLIRGDDMETCATPPHLAGRYFWSIPEEEFTCEPPLITRHTHKLWVLEGQRATLKCRSIGDPEPVVHWVSPDDRIIANSSRTSSFSNGTLDMLVTVARDDGAYTCIAINAAGEATATVELKIIPLPHTGNNNVNTKTNRNVTNGILRTDPGSSDISTGKNGGINNGRGGEVDQGRRGGGEDGEGDSGRAIEGERADGRSLEEDNSEEEELRMVGVIGVTSTSAQVRWDLGSLSAAYVVWMYQIQYNCTADDTLVYRILPSTSDRFLLKNLVSGVDYNLCVLAIFDDTITSFAATKVLGCTTFSTKDVYPACRSLQAHFLGGTLTILVGGVVVVTLLVFTVALMVRHRVCNHGDHMICHSGNTEAGACCQGGSVGGGDKGGNGGGCYQSNGSGDVMMVVLPNGVSSKRGGEKDRDKEKEKEAEDSSLPPKLPPKPRPKPKVSLEQFISAGGVVSTTAGAVGEMALVVRQRKLEKAPPYTPESDRTPLYYSPSPPSTLPRQSRSRGHPQPRLERELTTRASFSLAAPLRDSELLDWRIMPQGRDQWNSSQAYQSPLSLRSPARGTVSKRRHSLDMGSSVALATDAAATVAKRYGAVTYAKRLSVIWTRRSQSLHGMLVHCASTASTASSTTSEEGESGGGFGARCQLQRGYLHAYNTTNSNSNTGITTGKAGSVKERGRERGKDGKNTEELEESVV</sequence>
<name>A0A9N7YSH2_PLEPL</name>
<evidence type="ECO:0000256" key="10">
    <source>
        <dbReference type="ARBA" id="ARBA00023180"/>
    </source>
</evidence>
<proteinExistence type="inferred from homology"/>
<keyword evidence="10" id="KW-0325">Glycoprotein</keyword>
<evidence type="ECO:0000256" key="5">
    <source>
        <dbReference type="ARBA" id="ARBA00022737"/>
    </source>
</evidence>
<dbReference type="Proteomes" id="UP001153269">
    <property type="component" value="Unassembled WGS sequence"/>
</dbReference>
<keyword evidence="9" id="KW-1015">Disulfide bond</keyword>
<evidence type="ECO:0000256" key="3">
    <source>
        <dbReference type="ARBA" id="ARBA00022692"/>
    </source>
</evidence>
<keyword evidence="8 15" id="KW-0472">Membrane</keyword>
<feature type="transmembrane region" description="Helical" evidence="15">
    <location>
        <begin position="757"/>
        <end position="783"/>
    </location>
</feature>
<feature type="region of interest" description="Disordered" evidence="14">
    <location>
        <begin position="839"/>
        <end position="879"/>
    </location>
</feature>
<feature type="compositionally biased region" description="Basic and acidic residues" evidence="14">
    <location>
        <begin position="846"/>
        <end position="861"/>
    </location>
</feature>
<dbReference type="FunFam" id="2.60.40.10:FF:000091">
    <property type="entry name" value="Leucine-rich repeat and fibronectin type III domain-containing protein 1"/>
    <property type="match status" value="1"/>
</dbReference>
<dbReference type="Gene3D" id="2.60.40.10">
    <property type="entry name" value="Immunoglobulins"/>
    <property type="match status" value="2"/>
</dbReference>
<dbReference type="InterPro" id="IPR050467">
    <property type="entry name" value="LRFN"/>
</dbReference>
<feature type="region of interest" description="Disordered" evidence="14">
    <location>
        <begin position="567"/>
        <end position="647"/>
    </location>
</feature>